<organism evidence="3 4">
    <name type="scientific">Planctomyces bekefii</name>
    <dbReference type="NCBI Taxonomy" id="1653850"/>
    <lineage>
        <taxon>Bacteria</taxon>
        <taxon>Pseudomonadati</taxon>
        <taxon>Planctomycetota</taxon>
        <taxon>Planctomycetia</taxon>
        <taxon>Planctomycetales</taxon>
        <taxon>Planctomycetaceae</taxon>
        <taxon>Planctomyces</taxon>
    </lineage>
</organism>
<dbReference type="InterPro" id="IPR052713">
    <property type="entry name" value="FeoA"/>
</dbReference>
<dbReference type="GO" id="GO:0046914">
    <property type="term" value="F:transition metal ion binding"/>
    <property type="evidence" value="ECO:0007669"/>
    <property type="project" value="InterPro"/>
</dbReference>
<dbReference type="PANTHER" id="PTHR42954">
    <property type="entry name" value="FE(2+) TRANSPORT PROTEIN A"/>
    <property type="match status" value="1"/>
</dbReference>
<gene>
    <name evidence="3" type="ORF">E3A20_30170</name>
</gene>
<evidence type="ECO:0000256" key="1">
    <source>
        <dbReference type="ARBA" id="ARBA00023004"/>
    </source>
</evidence>
<dbReference type="PANTHER" id="PTHR42954:SF2">
    <property type="entry name" value="FE(2+) TRANSPORT PROTEIN A"/>
    <property type="match status" value="1"/>
</dbReference>
<evidence type="ECO:0000259" key="2">
    <source>
        <dbReference type="SMART" id="SM00899"/>
    </source>
</evidence>
<reference evidence="3 4" key="1">
    <citation type="submission" date="2019-08" db="EMBL/GenBank/DDBJ databases">
        <title>100 year-old enigma solved: identification of Planctomyces bekefii, the type genus and species of the phylum Planctomycetes.</title>
        <authorList>
            <person name="Svetlana D.N."/>
            <person name="Overmann J."/>
        </authorList>
    </citation>
    <scope>NUCLEOTIDE SEQUENCE [LARGE SCALE GENOMIC DNA]</scope>
    <source>
        <strain evidence="3">Phe10_nw2017</strain>
    </source>
</reference>
<accession>A0A5C6M113</accession>
<feature type="domain" description="Ferrous iron transporter FeoA-like" evidence="2">
    <location>
        <begin position="19"/>
        <end position="91"/>
    </location>
</feature>
<dbReference type="AlphaFoldDB" id="A0A5C6M113"/>
<dbReference type="Gene3D" id="2.30.30.90">
    <property type="match status" value="1"/>
</dbReference>
<sequence>MFCSNRVERLFSGIAVNSLRLADIQPGQTVVVTHVCCGFGIAARLMELGFVPGAAVQVLRRAPFGGPVQYRVQGVSLTMRPEDARCVYVGGTGECDGECGCGSSQPAELQELGVA</sequence>
<comment type="caution">
    <text evidence="3">The sequence shown here is derived from an EMBL/GenBank/DDBJ whole genome shotgun (WGS) entry which is preliminary data.</text>
</comment>
<dbReference type="Proteomes" id="UP000321083">
    <property type="component" value="Unassembled WGS sequence"/>
</dbReference>
<dbReference type="InterPro" id="IPR008988">
    <property type="entry name" value="Transcriptional_repressor_C"/>
</dbReference>
<name>A0A5C6M113_9PLAN</name>
<evidence type="ECO:0000313" key="3">
    <source>
        <dbReference type="EMBL" id="TWW07853.1"/>
    </source>
</evidence>
<keyword evidence="1" id="KW-0408">Iron</keyword>
<dbReference type="InterPro" id="IPR007167">
    <property type="entry name" value="Fe-transptr_FeoA-like"/>
</dbReference>
<dbReference type="SMART" id="SM00899">
    <property type="entry name" value="FeoA"/>
    <property type="match status" value="1"/>
</dbReference>
<protein>
    <recommendedName>
        <fullName evidence="2">Ferrous iron transporter FeoA-like domain-containing protein</fullName>
    </recommendedName>
</protein>
<dbReference type="Pfam" id="PF04023">
    <property type="entry name" value="FeoA"/>
    <property type="match status" value="1"/>
</dbReference>
<proteinExistence type="predicted"/>
<dbReference type="SUPFAM" id="SSF50037">
    <property type="entry name" value="C-terminal domain of transcriptional repressors"/>
    <property type="match status" value="1"/>
</dbReference>
<dbReference type="EMBL" id="SRHE01000981">
    <property type="protein sequence ID" value="TWW07853.1"/>
    <property type="molecule type" value="Genomic_DNA"/>
</dbReference>
<keyword evidence="4" id="KW-1185">Reference proteome</keyword>
<reference evidence="3 4" key="2">
    <citation type="submission" date="2019-08" db="EMBL/GenBank/DDBJ databases">
        <authorList>
            <person name="Henke P."/>
        </authorList>
    </citation>
    <scope>NUCLEOTIDE SEQUENCE [LARGE SCALE GENOMIC DNA]</scope>
    <source>
        <strain evidence="3">Phe10_nw2017</strain>
    </source>
</reference>
<dbReference type="InterPro" id="IPR038157">
    <property type="entry name" value="FeoA_core_dom"/>
</dbReference>
<evidence type="ECO:0000313" key="4">
    <source>
        <dbReference type="Proteomes" id="UP000321083"/>
    </source>
</evidence>